<dbReference type="EMBL" id="JARKIB010000142">
    <property type="protein sequence ID" value="KAJ7732831.1"/>
    <property type="molecule type" value="Genomic_DNA"/>
</dbReference>
<dbReference type="AlphaFoldDB" id="A0AAD7I1E2"/>
<gene>
    <name evidence="1" type="ORF">B0H16DRAFT_1468341</name>
</gene>
<reference evidence="1" key="1">
    <citation type="submission" date="2023-03" db="EMBL/GenBank/DDBJ databases">
        <title>Massive genome expansion in bonnet fungi (Mycena s.s.) driven by repeated elements and novel gene families across ecological guilds.</title>
        <authorList>
            <consortium name="Lawrence Berkeley National Laboratory"/>
            <person name="Harder C.B."/>
            <person name="Miyauchi S."/>
            <person name="Viragh M."/>
            <person name="Kuo A."/>
            <person name="Thoen E."/>
            <person name="Andreopoulos B."/>
            <person name="Lu D."/>
            <person name="Skrede I."/>
            <person name="Drula E."/>
            <person name="Henrissat B."/>
            <person name="Morin E."/>
            <person name="Kohler A."/>
            <person name="Barry K."/>
            <person name="LaButti K."/>
            <person name="Morin E."/>
            <person name="Salamov A."/>
            <person name="Lipzen A."/>
            <person name="Mereny Z."/>
            <person name="Hegedus B."/>
            <person name="Baldrian P."/>
            <person name="Stursova M."/>
            <person name="Weitz H."/>
            <person name="Taylor A."/>
            <person name="Grigoriev I.V."/>
            <person name="Nagy L.G."/>
            <person name="Martin F."/>
            <person name="Kauserud H."/>
        </authorList>
    </citation>
    <scope>NUCLEOTIDE SEQUENCE</scope>
    <source>
        <strain evidence="1">CBHHK182m</strain>
    </source>
</reference>
<keyword evidence="2" id="KW-1185">Reference proteome</keyword>
<protein>
    <submittedName>
        <fullName evidence="1">Uncharacterized protein</fullName>
    </submittedName>
</protein>
<evidence type="ECO:0000313" key="2">
    <source>
        <dbReference type="Proteomes" id="UP001215598"/>
    </source>
</evidence>
<organism evidence="1 2">
    <name type="scientific">Mycena metata</name>
    <dbReference type="NCBI Taxonomy" id="1033252"/>
    <lineage>
        <taxon>Eukaryota</taxon>
        <taxon>Fungi</taxon>
        <taxon>Dikarya</taxon>
        <taxon>Basidiomycota</taxon>
        <taxon>Agaricomycotina</taxon>
        <taxon>Agaricomycetes</taxon>
        <taxon>Agaricomycetidae</taxon>
        <taxon>Agaricales</taxon>
        <taxon>Marasmiineae</taxon>
        <taxon>Mycenaceae</taxon>
        <taxon>Mycena</taxon>
    </lineage>
</organism>
<name>A0AAD7I1E2_9AGAR</name>
<proteinExistence type="predicted"/>
<accession>A0AAD7I1E2</accession>
<dbReference type="Proteomes" id="UP001215598">
    <property type="component" value="Unassembled WGS sequence"/>
</dbReference>
<comment type="caution">
    <text evidence="1">The sequence shown here is derived from an EMBL/GenBank/DDBJ whole genome shotgun (WGS) entry which is preliminary data.</text>
</comment>
<evidence type="ECO:0000313" key="1">
    <source>
        <dbReference type="EMBL" id="KAJ7732831.1"/>
    </source>
</evidence>
<sequence length="125" mass="13256">MSDTPPLFWEVIVAGKAMHYDFRWALNDAPPVSNMGSSVPSMVGECTAANASFLDTPHALISARPICTKVSTSSTPSFCSLMTVLAGHNSPVMLRDLLEFLTTSGGDAALIKVVRARLNTVTASN</sequence>